<protein>
    <submittedName>
        <fullName evidence="1">Uncharacterized protein</fullName>
    </submittedName>
</protein>
<name>A0ACC1TFL7_9AGAR</name>
<evidence type="ECO:0000313" key="1">
    <source>
        <dbReference type="EMBL" id="KAJ3803473.1"/>
    </source>
</evidence>
<feature type="non-terminal residue" evidence="1">
    <location>
        <position position="1"/>
    </location>
</feature>
<feature type="non-terminal residue" evidence="1">
    <location>
        <position position="209"/>
    </location>
</feature>
<accession>A0ACC1TFL7</accession>
<comment type="caution">
    <text evidence="1">The sequence shown here is derived from an EMBL/GenBank/DDBJ whole genome shotgun (WGS) entry which is preliminary data.</text>
</comment>
<gene>
    <name evidence="1" type="ORF">F5876DRAFT_71397</name>
</gene>
<sequence length="209" mass="24096">AGLRKLLEEIRRNQSSLEKLLMKETKSVLWSLCFKLKLRTGARVKRELVNQILQWRSTSEPEDVPVIPALSYDRDPVGWEDTTAQPAPSSMDEFRVSEPVCLASFFQPIIDYPKIPAVKSPFPIDVLVIQSFISFKSLIRKQRSEHGADDEAPQLQYNELKRTFEADEPSKSGFMKFALVHLHHLCREYKIPPFDSDDSDIISFKKIEM</sequence>
<proteinExistence type="predicted"/>
<organism evidence="1 2">
    <name type="scientific">Lentinula aff. lateritia</name>
    <dbReference type="NCBI Taxonomy" id="2804960"/>
    <lineage>
        <taxon>Eukaryota</taxon>
        <taxon>Fungi</taxon>
        <taxon>Dikarya</taxon>
        <taxon>Basidiomycota</taxon>
        <taxon>Agaricomycotina</taxon>
        <taxon>Agaricomycetes</taxon>
        <taxon>Agaricomycetidae</taxon>
        <taxon>Agaricales</taxon>
        <taxon>Marasmiineae</taxon>
        <taxon>Omphalotaceae</taxon>
        <taxon>Lentinula</taxon>
    </lineage>
</organism>
<evidence type="ECO:0000313" key="2">
    <source>
        <dbReference type="Proteomes" id="UP001163835"/>
    </source>
</evidence>
<dbReference type="EMBL" id="MU797557">
    <property type="protein sequence ID" value="KAJ3803473.1"/>
    <property type="molecule type" value="Genomic_DNA"/>
</dbReference>
<keyword evidence="2" id="KW-1185">Reference proteome</keyword>
<reference evidence="1" key="1">
    <citation type="submission" date="2022-09" db="EMBL/GenBank/DDBJ databases">
        <title>A Global Phylogenomic Analysis of the Shiitake Genus Lentinula.</title>
        <authorList>
            <consortium name="DOE Joint Genome Institute"/>
            <person name="Sierra-Patev S."/>
            <person name="Min B."/>
            <person name="Naranjo-Ortiz M."/>
            <person name="Looney B."/>
            <person name="Konkel Z."/>
            <person name="Slot J.C."/>
            <person name="Sakamoto Y."/>
            <person name="Steenwyk J.L."/>
            <person name="Rokas A."/>
            <person name="Carro J."/>
            <person name="Camarero S."/>
            <person name="Ferreira P."/>
            <person name="Molpeceres G."/>
            <person name="Ruiz-Duenas F.J."/>
            <person name="Serrano A."/>
            <person name="Henrissat B."/>
            <person name="Drula E."/>
            <person name="Hughes K.W."/>
            <person name="Mata J.L."/>
            <person name="Ishikawa N.K."/>
            <person name="Vargas-Isla R."/>
            <person name="Ushijima S."/>
            <person name="Smith C.A."/>
            <person name="Ahrendt S."/>
            <person name="Andreopoulos W."/>
            <person name="He G."/>
            <person name="Labutti K."/>
            <person name="Lipzen A."/>
            <person name="Ng V."/>
            <person name="Riley R."/>
            <person name="Sandor L."/>
            <person name="Barry K."/>
            <person name="Martinez A.T."/>
            <person name="Xiao Y."/>
            <person name="Gibbons J.G."/>
            <person name="Terashima K."/>
            <person name="Grigoriev I.V."/>
            <person name="Hibbett D.S."/>
        </authorList>
    </citation>
    <scope>NUCLEOTIDE SEQUENCE</scope>
    <source>
        <strain evidence="1">TMI1499</strain>
    </source>
</reference>
<dbReference type="Proteomes" id="UP001163835">
    <property type="component" value="Unassembled WGS sequence"/>
</dbReference>